<protein>
    <submittedName>
        <fullName evidence="8">Carboxylic acid transporter protein</fullName>
    </submittedName>
</protein>
<dbReference type="InterPro" id="IPR020846">
    <property type="entry name" value="MFS_dom"/>
</dbReference>
<feature type="transmembrane region" description="Helical" evidence="6">
    <location>
        <begin position="488"/>
        <end position="509"/>
    </location>
</feature>
<dbReference type="STRING" id="36022.A0A1V2LFL0"/>
<dbReference type="AlphaFoldDB" id="A0A1V2LFL0"/>
<evidence type="ECO:0000256" key="2">
    <source>
        <dbReference type="ARBA" id="ARBA00022692"/>
    </source>
</evidence>
<dbReference type="PANTHER" id="PTHR23508:SF10">
    <property type="entry name" value="CARBOXYLIC ACID TRANSPORTER PROTEIN HOMOLOG"/>
    <property type="match status" value="1"/>
</dbReference>
<feature type="transmembrane region" description="Helical" evidence="6">
    <location>
        <begin position="358"/>
        <end position="381"/>
    </location>
</feature>
<keyword evidence="3 6" id="KW-1133">Transmembrane helix</keyword>
<feature type="transmembrane region" description="Helical" evidence="6">
    <location>
        <begin position="138"/>
        <end position="158"/>
    </location>
</feature>
<dbReference type="GO" id="GO:0035879">
    <property type="term" value="P:plasma membrane lactate transport"/>
    <property type="evidence" value="ECO:0007669"/>
    <property type="project" value="TreeGrafter"/>
</dbReference>
<evidence type="ECO:0000259" key="7">
    <source>
        <dbReference type="PROSITE" id="PS50850"/>
    </source>
</evidence>
<dbReference type="InterPro" id="IPR005828">
    <property type="entry name" value="MFS_sugar_transport-like"/>
</dbReference>
<dbReference type="SUPFAM" id="SSF103473">
    <property type="entry name" value="MFS general substrate transporter"/>
    <property type="match status" value="2"/>
</dbReference>
<keyword evidence="9" id="KW-1185">Reference proteome</keyword>
<evidence type="ECO:0000313" key="8">
    <source>
        <dbReference type="EMBL" id="ONH70146.1"/>
    </source>
</evidence>
<feature type="transmembrane region" description="Helical" evidence="6">
    <location>
        <begin position="849"/>
        <end position="867"/>
    </location>
</feature>
<feature type="compositionally biased region" description="Low complexity" evidence="5">
    <location>
        <begin position="1076"/>
        <end position="1089"/>
    </location>
</feature>
<feature type="transmembrane region" description="Helical" evidence="6">
    <location>
        <begin position="319"/>
        <end position="337"/>
    </location>
</feature>
<dbReference type="Proteomes" id="UP000189513">
    <property type="component" value="Unassembled WGS sequence"/>
</dbReference>
<dbReference type="PROSITE" id="PS50850">
    <property type="entry name" value="MFS"/>
    <property type="match status" value="2"/>
</dbReference>
<feature type="transmembrane region" description="Helical" evidence="6">
    <location>
        <begin position="412"/>
        <end position="431"/>
    </location>
</feature>
<feature type="transmembrane region" description="Helical" evidence="6">
    <location>
        <begin position="255"/>
        <end position="273"/>
    </location>
</feature>
<feature type="transmembrane region" description="Helical" evidence="6">
    <location>
        <begin position="387"/>
        <end position="405"/>
    </location>
</feature>
<organism evidence="8 9">
    <name type="scientific">Cyberlindnera fabianii</name>
    <name type="common">Yeast</name>
    <name type="synonym">Hansenula fabianii</name>
    <dbReference type="NCBI Taxonomy" id="36022"/>
    <lineage>
        <taxon>Eukaryota</taxon>
        <taxon>Fungi</taxon>
        <taxon>Dikarya</taxon>
        <taxon>Ascomycota</taxon>
        <taxon>Saccharomycotina</taxon>
        <taxon>Saccharomycetes</taxon>
        <taxon>Phaffomycetales</taxon>
        <taxon>Phaffomycetaceae</taxon>
        <taxon>Cyberlindnera</taxon>
    </lineage>
</organism>
<dbReference type="Gene3D" id="1.20.1250.20">
    <property type="entry name" value="MFS general substrate transporter like domains"/>
    <property type="match status" value="2"/>
</dbReference>
<feature type="domain" description="Major facilitator superfamily (MFS) profile" evidence="7">
    <location>
        <begin position="100"/>
        <end position="514"/>
    </location>
</feature>
<feature type="region of interest" description="Disordered" evidence="5">
    <location>
        <begin position="1068"/>
        <end position="1089"/>
    </location>
</feature>
<evidence type="ECO:0000256" key="5">
    <source>
        <dbReference type="SAM" id="MobiDB-lite"/>
    </source>
</evidence>
<dbReference type="GO" id="GO:0005886">
    <property type="term" value="C:plasma membrane"/>
    <property type="evidence" value="ECO:0007669"/>
    <property type="project" value="TreeGrafter"/>
</dbReference>
<dbReference type="CDD" id="cd17316">
    <property type="entry name" value="MFS_SV2_like"/>
    <property type="match status" value="2"/>
</dbReference>
<dbReference type="GO" id="GO:0015355">
    <property type="term" value="F:secondary active monocarboxylate transmembrane transporter activity"/>
    <property type="evidence" value="ECO:0007669"/>
    <property type="project" value="TreeGrafter"/>
</dbReference>
<proteinExistence type="predicted"/>
<evidence type="ECO:0000256" key="1">
    <source>
        <dbReference type="ARBA" id="ARBA00004141"/>
    </source>
</evidence>
<evidence type="ECO:0000313" key="9">
    <source>
        <dbReference type="Proteomes" id="UP000189513"/>
    </source>
</evidence>
<feature type="transmembrane region" description="Helical" evidence="6">
    <location>
        <begin position="785"/>
        <end position="804"/>
    </location>
</feature>
<dbReference type="InterPro" id="IPR036259">
    <property type="entry name" value="MFS_trans_sf"/>
</dbReference>
<keyword evidence="4 6" id="KW-0472">Membrane</keyword>
<sequence length="1089" mass="120289">MPIDPVVVSLHHQSFSHEAPSRDTAALRNAILSSKHSSQDECAIADTPAEDEDTIDTTWPAIRHYFATRVSSLSNLHLQHASDINPIPALRQMTLHNWNFFFMGMLAWLSASFDFFLTSVSGTYIADSLDVTTADITWGLSSVLMVRSVGAIIFGLWTDKQSRKWPYITAAAMFLALQVGTGFCQTYQQFLAVRALSGIAMGGTYATAAATSLDDAPVEARSFLSGLFFSSYAWGMVLAAIFWKAFQHTAETWRALFWFSAGIPALLIVWRLLTPETQYFQRVLKARVLIHEDDVRDGTYRKLTFREKLHEQHLIIKKYWILFIYLVLLLAGSNFLAHASQDMYPTMLRKQLGFSEDAITVAIVISNFGGVIGSILIGVIMEVLGRRLSIIVCCIFGGAMTYPALMIQSNSAVLGAGFFFFFSVLGVWGVIPAHLSELSPPDARVLVSGLAYQLGNLASSASSTIETRLASNWPLEFDSAGVATKLDYAKTIAVFTGAVFIYTLIMTLLGPEKFHRDLSSPEMKKYIDRVIDMESNSSDEEKKAALKPVVSHSTIAVAKSNSYNADDEQDVNLSEDGVVEEDHAPDLSLPAIRHYFATRVSTLLKIYPENLPLLNPIPACREMTLRHWNFFFMGMLAWLSASFDFFLTAVSGTYIASSFNVSTADITWGLSAVLMVRSAGALIFGYWTDNYSRKWPYITAALMFMALQIGTGFCKTYQQFLAVRALSGIAMGGTYATAAATSLDDAPVKARSFLSGLFFTAYGLGLVFAAIFWRAFAGTKETWRSLFWFSAGIPAVLVVWRLVYPETKFFERLLEAKRLIKEDQIKAGTYVELSFREKVKNGVGLCKKYWVLFVYLVLLLSFSNFLAHASQDMYPTMLRKQLMYSEDAITVAIVISNLGGVFGSVIIGTFMEVLGRRLSLIICCIMGGAACYPAVMIQSSSAVLGAGFWLFFCVLGVWGVMPAHLSELSPPDARALVSGLAYQLGNLAASASSTIETRLASNWPLEFDSEGVATKLDYAKTIAVFTGAVFVYGFFITLVGHEKFHRSLSSPIINRYMGRVIENEKRTVSGDFEDQSSSGAVSKSSKQDQ</sequence>
<keyword evidence="2 6" id="KW-0812">Transmembrane</keyword>
<feature type="transmembrane region" description="Helical" evidence="6">
    <location>
        <begin position="668"/>
        <end position="688"/>
    </location>
</feature>
<feature type="transmembrane region" description="Helical" evidence="6">
    <location>
        <begin position="942"/>
        <end position="961"/>
    </location>
</feature>
<reference evidence="9" key="1">
    <citation type="journal article" date="2017" name="Genome Announc.">
        <title>Genome sequences of Cyberlindnera fabianii 65, Pichia kudriavzevii 129, and Saccharomyces cerevisiae 131 isolated from fermented masau fruits in Zimbabwe.</title>
        <authorList>
            <person name="van Rijswijck I.M.H."/>
            <person name="Derks M.F.L."/>
            <person name="Abee T."/>
            <person name="de Ridder D."/>
            <person name="Smid E.J."/>
        </authorList>
    </citation>
    <scope>NUCLEOTIDE SEQUENCE [LARGE SCALE GENOMIC DNA]</scope>
    <source>
        <strain evidence="9">65</strain>
    </source>
</reference>
<name>A0A1V2LFL0_CYBFA</name>
<dbReference type="PANTHER" id="PTHR23508">
    <property type="entry name" value="CARBOXYLIC ACID TRANSPORTER PROTEIN HOMOLOG"/>
    <property type="match status" value="1"/>
</dbReference>
<evidence type="ECO:0000256" key="4">
    <source>
        <dbReference type="ARBA" id="ARBA00023136"/>
    </source>
</evidence>
<feature type="transmembrane region" description="Helical" evidence="6">
    <location>
        <begin position="1018"/>
        <end position="1039"/>
    </location>
</feature>
<feature type="transmembrane region" description="Helical" evidence="6">
    <location>
        <begin position="223"/>
        <end position="243"/>
    </location>
</feature>
<evidence type="ECO:0000256" key="6">
    <source>
        <dbReference type="SAM" id="Phobius"/>
    </source>
</evidence>
<gene>
    <name evidence="8" type="ORF">BON22_0470</name>
</gene>
<feature type="transmembrane region" description="Helical" evidence="6">
    <location>
        <begin position="100"/>
        <end position="126"/>
    </location>
</feature>
<accession>A0A1V2LFL0</accession>
<dbReference type="VEuPathDB" id="FungiDB:BON22_0470"/>
<comment type="caution">
    <text evidence="8">The sequence shown here is derived from an EMBL/GenBank/DDBJ whole genome shotgun (WGS) entry which is preliminary data.</text>
</comment>
<dbReference type="EMBL" id="MPUK01000001">
    <property type="protein sequence ID" value="ONH70146.1"/>
    <property type="molecule type" value="Genomic_DNA"/>
</dbReference>
<feature type="transmembrane region" description="Helical" evidence="6">
    <location>
        <begin position="630"/>
        <end position="656"/>
    </location>
</feature>
<feature type="domain" description="Major facilitator superfamily (MFS) profile" evidence="7">
    <location>
        <begin position="630"/>
        <end position="1045"/>
    </location>
</feature>
<evidence type="ECO:0000256" key="3">
    <source>
        <dbReference type="ARBA" id="ARBA00022989"/>
    </source>
</evidence>
<feature type="transmembrane region" description="Helical" evidence="6">
    <location>
        <begin position="888"/>
        <end position="911"/>
    </location>
</feature>
<dbReference type="Pfam" id="PF00083">
    <property type="entry name" value="Sugar_tr"/>
    <property type="match status" value="2"/>
</dbReference>
<comment type="subcellular location">
    <subcellularLocation>
        <location evidence="1">Membrane</location>
        <topology evidence="1">Multi-pass membrane protein</topology>
    </subcellularLocation>
</comment>
<feature type="transmembrane region" description="Helical" evidence="6">
    <location>
        <begin position="753"/>
        <end position="773"/>
    </location>
</feature>
<feature type="transmembrane region" description="Helical" evidence="6">
    <location>
        <begin position="917"/>
        <end position="935"/>
    </location>
</feature>